<dbReference type="RefSeq" id="WP_014683232.1">
    <property type="nucleotide sequence ID" value="NC_017779.1"/>
</dbReference>
<geneLocation type="plasmid" evidence="2">
    <name>unnamed10</name>
</geneLocation>
<evidence type="ECO:0000313" key="2">
    <source>
        <dbReference type="Proteomes" id="UP000005212"/>
    </source>
</evidence>
<organism evidence="1 2">
    <name type="scientific">Borrelia crocidurae (strain Achema)</name>
    <dbReference type="NCBI Taxonomy" id="1155096"/>
    <lineage>
        <taxon>Bacteria</taxon>
        <taxon>Pseudomonadati</taxon>
        <taxon>Spirochaetota</taxon>
        <taxon>Spirochaetia</taxon>
        <taxon>Spirochaetales</taxon>
        <taxon>Borreliaceae</taxon>
        <taxon>Borrelia</taxon>
    </lineage>
</organism>
<accession>I0FEF5</accession>
<evidence type="ECO:0000313" key="1">
    <source>
        <dbReference type="EMBL" id="AFI31861.1"/>
    </source>
</evidence>
<proteinExistence type="predicted"/>
<protein>
    <submittedName>
        <fullName evidence="1">Uncharacterized protein</fullName>
    </submittedName>
</protein>
<dbReference type="Proteomes" id="UP000005212">
    <property type="component" value="Plasmid unnamed10"/>
</dbReference>
<dbReference type="PATRIC" id="fig|1155096.3.peg.1104"/>
<reference evidence="2" key="2">
    <citation type="submission" date="2012-03" db="EMBL/GenBank/DDBJ databases">
        <title>Complete genome sequence of Borrelia crocidurae.</title>
        <authorList>
            <person name="Elbir H."/>
            <person name="Gimenez G."/>
            <person name="Robert C."/>
            <person name="Raoult D."/>
            <person name="Drancourt M."/>
        </authorList>
    </citation>
    <scope>NUCLEOTIDE SEQUENCE [LARGE SCALE GENOMIC DNA]</scope>
    <source>
        <strain evidence="2">Achema</strain>
        <plasmid evidence="2">unnamed10</plasmid>
    </source>
</reference>
<dbReference type="AlphaFoldDB" id="I0FEF5"/>
<dbReference type="KEGG" id="bcw:Q7M_1514"/>
<reference evidence="1 2" key="1">
    <citation type="journal article" date="2012" name="J. Bacteriol.">
        <title>Complete Genome Sequence of Borrelia crocidurae.</title>
        <authorList>
            <person name="Elbir H."/>
            <person name="Gimenez G."/>
            <person name="Robert C."/>
            <person name="Bergstrom S."/>
            <person name="Cutler S."/>
            <person name="Raoult D."/>
            <person name="Drancourt M."/>
        </authorList>
    </citation>
    <scope>NUCLEOTIDE SEQUENCE [LARGE SCALE GENOMIC DNA]</scope>
    <source>
        <strain evidence="1 2">Achema</strain>
        <plasmid evidence="2">unnamed10</plasmid>
    </source>
</reference>
<dbReference type="HOGENOM" id="CLU_095598_0_0_12"/>
<dbReference type="Pfam" id="PF05632">
    <property type="entry name" value="DUF792"/>
    <property type="match status" value="1"/>
</dbReference>
<sequence>MSIINTVKSIIKNKEERNQERQALINKQKLINQTTLLIKEIINQVFSLAPNSSFMVLFPRLDLRGFGYVPQIFYIHPKHDVLISSISANTTDKAVINQYDRKSTYTSYNVISEPQTLSINRAILTSMAKIMVEPLKKTVFGNTVLEFDSNLAKAQLKERVSSGVYFNIYSPSIGFHETAVITSLITNDSPYIDEVEVSLTIKILKTFNIASSSYTGINFDSIKS</sequence>
<gene>
    <name evidence="1" type="ordered locus">Q7M_1514</name>
</gene>
<dbReference type="InterPro" id="IPR008510">
    <property type="entry name" value="DUF792_BOR_spp"/>
</dbReference>
<dbReference type="EMBL" id="CP003436">
    <property type="protein sequence ID" value="AFI31861.1"/>
    <property type="molecule type" value="Genomic_DNA"/>
</dbReference>
<keyword evidence="1" id="KW-0614">Plasmid</keyword>
<name>I0FEF5_BORCA</name>